<keyword evidence="5" id="KW-0113">Calvin cycle</keyword>
<keyword evidence="7 11" id="KW-0378">Hydrolase</keyword>
<gene>
    <name evidence="11" type="ordered locus">TASI_0601</name>
</gene>
<evidence type="ECO:0000256" key="1">
    <source>
        <dbReference type="ARBA" id="ARBA00000830"/>
    </source>
</evidence>
<organism evidence="11 12">
    <name type="scientific">Taylorella asinigenitalis (strain MCE3)</name>
    <dbReference type="NCBI Taxonomy" id="1008459"/>
    <lineage>
        <taxon>Bacteria</taxon>
        <taxon>Pseudomonadati</taxon>
        <taxon>Pseudomonadota</taxon>
        <taxon>Betaproteobacteria</taxon>
        <taxon>Burkholderiales</taxon>
        <taxon>Alcaligenaceae</taxon>
        <taxon>Taylorella</taxon>
    </lineage>
</organism>
<dbReference type="NCBIfam" id="TIGR01549">
    <property type="entry name" value="HAD-SF-IA-v1"/>
    <property type="match status" value="1"/>
</dbReference>
<dbReference type="NCBIfam" id="TIGR01509">
    <property type="entry name" value="HAD-SF-IA-v3"/>
    <property type="match status" value="1"/>
</dbReference>
<dbReference type="SFLD" id="SFLDG01135">
    <property type="entry name" value="C1.5.6:_HAD__Beta-PGM__Phospha"/>
    <property type="match status" value="1"/>
</dbReference>
<dbReference type="Gene3D" id="3.40.50.1000">
    <property type="entry name" value="HAD superfamily/HAD-like"/>
    <property type="match status" value="1"/>
</dbReference>
<dbReference type="STRING" id="1008459.TASI_0601"/>
<dbReference type="GO" id="GO:0046872">
    <property type="term" value="F:metal ion binding"/>
    <property type="evidence" value="ECO:0007669"/>
    <property type="project" value="UniProtKB-KW"/>
</dbReference>
<comment type="subunit">
    <text evidence="3">Homotrimer.</text>
</comment>
<dbReference type="Proteomes" id="UP000009284">
    <property type="component" value="Chromosome"/>
</dbReference>
<dbReference type="FunFam" id="3.40.50.1000:FF:000022">
    <property type="entry name" value="Phosphoglycolate phosphatase"/>
    <property type="match status" value="1"/>
</dbReference>
<keyword evidence="9" id="KW-0119">Carbohydrate metabolism</keyword>
<comment type="catalytic activity">
    <reaction evidence="1">
        <text>2-phosphoglycolate + H2O = glycolate + phosphate</text>
        <dbReference type="Rhea" id="RHEA:14369"/>
        <dbReference type="ChEBI" id="CHEBI:15377"/>
        <dbReference type="ChEBI" id="CHEBI:29805"/>
        <dbReference type="ChEBI" id="CHEBI:43474"/>
        <dbReference type="ChEBI" id="CHEBI:58033"/>
        <dbReference type="EC" id="3.1.3.18"/>
    </reaction>
</comment>
<protein>
    <recommendedName>
        <fullName evidence="4">phosphoglycolate phosphatase</fullName>
        <ecNumber evidence="4">3.1.3.18</ecNumber>
    </recommendedName>
</protein>
<dbReference type="InterPro" id="IPR041492">
    <property type="entry name" value="HAD_2"/>
</dbReference>
<dbReference type="InterPro" id="IPR036412">
    <property type="entry name" value="HAD-like_sf"/>
</dbReference>
<evidence type="ECO:0000256" key="6">
    <source>
        <dbReference type="ARBA" id="ARBA00022723"/>
    </source>
</evidence>
<dbReference type="HOGENOM" id="CLU_045011_19_1_4"/>
<comment type="pathway">
    <text evidence="2">Organic acid metabolism; glycolate biosynthesis; glycolate from 2-phosphoglycolate: step 1/1.</text>
</comment>
<keyword evidence="12" id="KW-1185">Reference proteome</keyword>
<dbReference type="InterPro" id="IPR023214">
    <property type="entry name" value="HAD_sf"/>
</dbReference>
<evidence type="ECO:0000313" key="11">
    <source>
        <dbReference type="EMBL" id="AEP36375.1"/>
    </source>
</evidence>
<dbReference type="GO" id="GO:0005829">
    <property type="term" value="C:cytosol"/>
    <property type="evidence" value="ECO:0007669"/>
    <property type="project" value="TreeGrafter"/>
</dbReference>
<dbReference type="SUPFAM" id="SSF56784">
    <property type="entry name" value="HAD-like"/>
    <property type="match status" value="1"/>
</dbReference>
<dbReference type="Gene3D" id="1.10.150.240">
    <property type="entry name" value="Putative phosphatase, domain 2"/>
    <property type="match status" value="1"/>
</dbReference>
<dbReference type="AlphaFoldDB" id="G4QAR5"/>
<evidence type="ECO:0000256" key="8">
    <source>
        <dbReference type="ARBA" id="ARBA00022842"/>
    </source>
</evidence>
<dbReference type="Pfam" id="PF13419">
    <property type="entry name" value="HAD_2"/>
    <property type="match status" value="1"/>
</dbReference>
<dbReference type="InterPro" id="IPR050155">
    <property type="entry name" value="HAD-like_hydrolase_sf"/>
</dbReference>
<dbReference type="InterPro" id="IPR006439">
    <property type="entry name" value="HAD-SF_hydro_IA"/>
</dbReference>
<dbReference type="RefSeq" id="WP_014111272.1">
    <property type="nucleotide sequence ID" value="NC_016043.1"/>
</dbReference>
<evidence type="ECO:0000256" key="9">
    <source>
        <dbReference type="ARBA" id="ARBA00023277"/>
    </source>
</evidence>
<name>G4QAR5_TAYAM</name>
<reference evidence="11 12" key="2">
    <citation type="journal article" date="2012" name="PLoS ONE">
        <title>Genomic characterization of the taylorella genus.</title>
        <authorList>
            <person name="Hebert L."/>
            <person name="Moumen B."/>
            <person name="Pons N."/>
            <person name="Duquesne F."/>
            <person name="Breuil M.F."/>
            <person name="Goux D."/>
            <person name="Batto J.M."/>
            <person name="Laugier C."/>
            <person name="Renault P."/>
            <person name="Petry S."/>
        </authorList>
    </citation>
    <scope>NUCLEOTIDE SEQUENCE [LARGE SCALE GENOMIC DNA]</scope>
    <source>
        <strain evidence="11 12">MCE3</strain>
    </source>
</reference>
<accession>G4QAR5</accession>
<dbReference type="InterPro" id="IPR023198">
    <property type="entry name" value="PGP-like_dom2"/>
</dbReference>
<reference key="1">
    <citation type="submission" date="2011-09" db="EMBL/GenBank/DDBJ databases">
        <title>Genomic characterization of the Taylorella genus.</title>
        <authorList>
            <person name="Hebert L."/>
            <person name="Moumen B."/>
            <person name="Pons N."/>
            <person name="Duquesne F."/>
            <person name="Breuil M.-F."/>
            <person name="Goux D."/>
            <person name="Batto J.-M."/>
            <person name="Renault P."/>
            <person name="Laugier C."/>
            <person name="Petry S."/>
        </authorList>
    </citation>
    <scope>NUCLEOTIDE SEQUENCE</scope>
    <source>
        <strain>MCE3</strain>
    </source>
</reference>
<evidence type="ECO:0000256" key="5">
    <source>
        <dbReference type="ARBA" id="ARBA00022567"/>
    </source>
</evidence>
<evidence type="ECO:0000256" key="7">
    <source>
        <dbReference type="ARBA" id="ARBA00022801"/>
    </source>
</evidence>
<dbReference type="eggNOG" id="COG0546">
    <property type="taxonomic scope" value="Bacteria"/>
</dbReference>
<dbReference type="GO" id="GO:0019253">
    <property type="term" value="P:reductive pentose-phosphate cycle"/>
    <property type="evidence" value="ECO:0007669"/>
    <property type="project" value="UniProtKB-KW"/>
</dbReference>
<dbReference type="KEGG" id="tas:TASI_0601"/>
<dbReference type="EC" id="3.1.3.18" evidence="4"/>
<evidence type="ECO:0000313" key="12">
    <source>
        <dbReference type="Proteomes" id="UP000009284"/>
    </source>
</evidence>
<dbReference type="GO" id="GO:0006281">
    <property type="term" value="P:DNA repair"/>
    <property type="evidence" value="ECO:0007669"/>
    <property type="project" value="TreeGrafter"/>
</dbReference>
<dbReference type="GO" id="GO:0008967">
    <property type="term" value="F:phosphoglycolate phosphatase activity"/>
    <property type="evidence" value="ECO:0007669"/>
    <property type="project" value="UniProtKB-EC"/>
</dbReference>
<evidence type="ECO:0000256" key="2">
    <source>
        <dbReference type="ARBA" id="ARBA00004818"/>
    </source>
</evidence>
<keyword evidence="8" id="KW-0460">Magnesium</keyword>
<dbReference type="EMBL" id="CP003059">
    <property type="protein sequence ID" value="AEP36375.1"/>
    <property type="molecule type" value="Genomic_DNA"/>
</dbReference>
<dbReference type="PANTHER" id="PTHR43434">
    <property type="entry name" value="PHOSPHOGLYCOLATE PHOSPHATASE"/>
    <property type="match status" value="1"/>
</dbReference>
<dbReference type="SFLD" id="SFLDS00003">
    <property type="entry name" value="Haloacid_Dehalogenase"/>
    <property type="match status" value="1"/>
</dbReference>
<comment type="function">
    <text evidence="10">Specifically catalyzes the dephosphorylation of 2-phosphoglycolate. Is involved in the dissimilation of the intracellular 2-phosphoglycolate formed during the DNA repair of 3'-phosphoglycolate ends, a major class of DNA lesions induced by oxidative stress.</text>
</comment>
<evidence type="ECO:0000256" key="4">
    <source>
        <dbReference type="ARBA" id="ARBA00013078"/>
    </source>
</evidence>
<evidence type="ECO:0000256" key="3">
    <source>
        <dbReference type="ARBA" id="ARBA00011233"/>
    </source>
</evidence>
<sequence length="224" mass="25426">MEFKVSRAVFFDFDGTLVDSAKDLVECANLQRLKRNKEPLPFEYLKNFVSRGTPAMLKEAIGLLKEDPDYDLIREEYLTDYRERLTQNIRFFDGIPEMLEDLDNKRIPWGIVTNKPSNLTIPLLNFLNLTHRVISSTYGDSAPKSKPHPDTIFLACDQASVNPSNCIYVGDDQRDIEAGKAAGMKTIILTYGYCPEPEMIPEWGADFIAHTPAEITVGIDKLFK</sequence>
<dbReference type="PANTHER" id="PTHR43434:SF23">
    <property type="entry name" value="PHOSPHOGLYCOLATE PHOSPHATASE"/>
    <property type="match status" value="1"/>
</dbReference>
<proteinExistence type="predicted"/>
<dbReference type="SFLD" id="SFLDG01129">
    <property type="entry name" value="C1.5:_HAD__Beta-PGM__Phosphata"/>
    <property type="match status" value="1"/>
</dbReference>
<evidence type="ECO:0000256" key="10">
    <source>
        <dbReference type="ARBA" id="ARBA00059247"/>
    </source>
</evidence>
<keyword evidence="6" id="KW-0479">Metal-binding</keyword>